<gene>
    <name evidence="2" type="ORF">SAMEA4412678_00492</name>
</gene>
<keyword evidence="1" id="KW-0472">Membrane</keyword>
<accession>A0A8B4G1Y3</accession>
<evidence type="ECO:0000313" key="3">
    <source>
        <dbReference type="Proteomes" id="UP000215465"/>
    </source>
</evidence>
<protein>
    <submittedName>
        <fullName evidence="2">Uncharacterized protein</fullName>
    </submittedName>
</protein>
<dbReference type="KEGG" id="ecor:SAMEA4412678_0492"/>
<name>A0A8B4G1Y3_EIKCO</name>
<sequence length="40" mass="4306">MCRNCSPSNPLVDGLMLAWTVFGFLLLIGLVAIAAMLLLQ</sequence>
<keyword evidence="1" id="KW-0812">Transmembrane</keyword>
<organism evidence="2 3">
    <name type="scientific">Eikenella corrodens</name>
    <dbReference type="NCBI Taxonomy" id="539"/>
    <lineage>
        <taxon>Bacteria</taxon>
        <taxon>Pseudomonadati</taxon>
        <taxon>Pseudomonadota</taxon>
        <taxon>Betaproteobacteria</taxon>
        <taxon>Neisseriales</taxon>
        <taxon>Neisseriaceae</taxon>
        <taxon>Eikenella</taxon>
    </lineage>
</organism>
<reference evidence="2 3" key="1">
    <citation type="submission" date="2017-06" db="EMBL/GenBank/DDBJ databases">
        <authorList>
            <consortium name="Pathogen Informatics"/>
        </authorList>
    </citation>
    <scope>NUCLEOTIDE SEQUENCE [LARGE SCALE GENOMIC DNA]</scope>
    <source>
        <strain evidence="2 3">NCTC10596</strain>
    </source>
</reference>
<dbReference type="RefSeq" id="WP_023887053.1">
    <property type="nucleotide sequence ID" value="NZ_JAWFMW010000315.1"/>
</dbReference>
<dbReference type="Proteomes" id="UP000215465">
    <property type="component" value="Chromosome 1"/>
</dbReference>
<evidence type="ECO:0000313" key="2">
    <source>
        <dbReference type="EMBL" id="SNW07269.1"/>
    </source>
</evidence>
<feature type="transmembrane region" description="Helical" evidence="1">
    <location>
        <begin position="16"/>
        <end position="39"/>
    </location>
</feature>
<evidence type="ECO:0000256" key="1">
    <source>
        <dbReference type="SAM" id="Phobius"/>
    </source>
</evidence>
<proteinExistence type="predicted"/>
<keyword evidence="1" id="KW-1133">Transmembrane helix</keyword>
<dbReference type="EMBL" id="LT906482">
    <property type="protein sequence ID" value="SNW07269.1"/>
    <property type="molecule type" value="Genomic_DNA"/>
</dbReference>
<dbReference type="AlphaFoldDB" id="A0A8B4G1Y3"/>